<dbReference type="Gene3D" id="3.40.50.1820">
    <property type="entry name" value="alpha/beta hydrolase"/>
    <property type="match status" value="1"/>
</dbReference>
<comment type="similarity">
    <text evidence="1">Belongs to the AB hydrolase superfamily. AB hydrolase 4 family.</text>
</comment>
<keyword evidence="5" id="KW-1185">Reference proteome</keyword>
<name>A0ABP1D6X4_9APHY</name>
<dbReference type="Pfam" id="PF00561">
    <property type="entry name" value="Abhydrolase_1"/>
    <property type="match status" value="1"/>
</dbReference>
<dbReference type="EMBL" id="OZ037946">
    <property type="protein sequence ID" value="CAL1703611.1"/>
    <property type="molecule type" value="Genomic_DNA"/>
</dbReference>
<evidence type="ECO:0000259" key="3">
    <source>
        <dbReference type="Pfam" id="PF00561"/>
    </source>
</evidence>
<dbReference type="InterPro" id="IPR000073">
    <property type="entry name" value="AB_hydrolase_1"/>
</dbReference>
<protein>
    <recommendedName>
        <fullName evidence="3">AB hydrolase-1 domain-containing protein</fullName>
    </recommendedName>
</protein>
<evidence type="ECO:0000256" key="1">
    <source>
        <dbReference type="ARBA" id="ARBA00010884"/>
    </source>
</evidence>
<dbReference type="PANTHER" id="PTHR10794:SF63">
    <property type="entry name" value="ALPHA_BETA HYDROLASE 1, ISOFORM A"/>
    <property type="match status" value="1"/>
</dbReference>
<accession>A0ABP1D6X4</accession>
<keyword evidence="2" id="KW-1133">Transmembrane helix</keyword>
<keyword evidence="2" id="KW-0472">Membrane</keyword>
<dbReference type="SUPFAM" id="SSF53474">
    <property type="entry name" value="alpha/beta-Hydrolases"/>
    <property type="match status" value="1"/>
</dbReference>
<dbReference type="PANTHER" id="PTHR10794">
    <property type="entry name" value="ABHYDROLASE DOMAIN-CONTAINING PROTEIN"/>
    <property type="match status" value="1"/>
</dbReference>
<evidence type="ECO:0000313" key="4">
    <source>
        <dbReference type="EMBL" id="CAL1703611.1"/>
    </source>
</evidence>
<sequence length="472" mass="52394">MHTYLDWVPFSLISLVLVVAGWTWVNTWRRSKISLHHVPLSYPQTAYPEVKIPGVGDHLAALVNQKVPSLAGPEARLHGVWWLPGGNAQTLYTSLSDFSDVDTVTYQRYGLANVADGGVIAIDIAPPLHSHPVRDGETIILIAHGLTGGSHEHYVRSAVNALRAPAERGGLGARAVVMNFRGCNGSPVITPKLYHAGSSDDVRPIVLWITHMFPQSTIFGLGFSLGANVLTKYSGEEGEDCPLSGVVALANVWDWCRGSQYGLNGNLANRFVYRYVLADALRSLHHLHRHIFLSSPSSPLPVDLLEKLSKMGRITLTDFDNMITSKLYGFKDANDYYTRISSVKVLDNLRIPLLGINSKDDPILGKDNLPYTEASRNPWFVFATTEVGGHMGWFERQQDGSLKRWYVKPVKEFFSALLEEGLPQRHKPAFTINDQGMVQQLGNSSVAFREVEPESLKLFTSRSDDTKLYSGW</sequence>
<evidence type="ECO:0000256" key="2">
    <source>
        <dbReference type="SAM" id="Phobius"/>
    </source>
</evidence>
<organism evidence="4 5">
    <name type="scientific">Somion occarium</name>
    <dbReference type="NCBI Taxonomy" id="3059160"/>
    <lineage>
        <taxon>Eukaryota</taxon>
        <taxon>Fungi</taxon>
        <taxon>Dikarya</taxon>
        <taxon>Basidiomycota</taxon>
        <taxon>Agaricomycotina</taxon>
        <taxon>Agaricomycetes</taxon>
        <taxon>Polyporales</taxon>
        <taxon>Cerrenaceae</taxon>
        <taxon>Somion</taxon>
    </lineage>
</organism>
<evidence type="ECO:0000313" key="5">
    <source>
        <dbReference type="Proteomes" id="UP001497453"/>
    </source>
</evidence>
<keyword evidence="2" id="KW-0812">Transmembrane</keyword>
<reference evidence="5" key="1">
    <citation type="submission" date="2024-04" db="EMBL/GenBank/DDBJ databases">
        <authorList>
            <person name="Shaw F."/>
            <person name="Minotto A."/>
        </authorList>
    </citation>
    <scope>NUCLEOTIDE SEQUENCE [LARGE SCALE GENOMIC DNA]</scope>
</reference>
<feature type="transmembrane region" description="Helical" evidence="2">
    <location>
        <begin position="6"/>
        <end position="25"/>
    </location>
</feature>
<proteinExistence type="inferred from homology"/>
<dbReference type="Proteomes" id="UP001497453">
    <property type="component" value="Chromosome 3"/>
</dbReference>
<dbReference type="InterPro" id="IPR050960">
    <property type="entry name" value="AB_hydrolase_4_sf"/>
</dbReference>
<dbReference type="InterPro" id="IPR029058">
    <property type="entry name" value="AB_hydrolase_fold"/>
</dbReference>
<feature type="domain" description="AB hydrolase-1" evidence="3">
    <location>
        <begin position="139"/>
        <end position="372"/>
    </location>
</feature>
<gene>
    <name evidence="4" type="ORF">GFSPODELE1_LOCUS4653</name>
</gene>